<dbReference type="Proteomes" id="UP000006242">
    <property type="component" value="Unassembled WGS sequence"/>
</dbReference>
<gene>
    <name evidence="3" type="ORF">SSPSH_003075</name>
</gene>
<dbReference type="STRING" id="1033802.SSPSH_003075"/>
<feature type="compositionally biased region" description="Polar residues" evidence="1">
    <location>
        <begin position="362"/>
        <end position="373"/>
    </location>
</feature>
<reference evidence="3 4" key="1">
    <citation type="journal article" date="2011" name="J. Bacteriol.">
        <title>Genome sequence of Salinisphaera shabanensis, a gammaproteobacterium from the harsh, variable environment of the brine-seawater interface of the Shaban Deep in the Red Sea.</title>
        <authorList>
            <person name="Antunes A."/>
            <person name="Alam I."/>
            <person name="Bajic V.B."/>
            <person name="Stingl U."/>
        </authorList>
    </citation>
    <scope>NUCLEOTIDE SEQUENCE [LARGE SCALE GENOMIC DNA]</scope>
    <source>
        <strain evidence="3 4">E1L3A</strain>
    </source>
</reference>
<keyword evidence="2" id="KW-0812">Transmembrane</keyword>
<proteinExistence type="predicted"/>
<dbReference type="SUPFAM" id="SSF141868">
    <property type="entry name" value="EAL domain-like"/>
    <property type="match status" value="1"/>
</dbReference>
<keyword evidence="2" id="KW-1133">Transmembrane helix</keyword>
<dbReference type="Gene3D" id="3.20.20.450">
    <property type="entry name" value="EAL domain"/>
    <property type="match status" value="1"/>
</dbReference>
<feature type="compositionally biased region" description="Low complexity" evidence="1">
    <location>
        <begin position="267"/>
        <end position="303"/>
    </location>
</feature>
<dbReference type="InterPro" id="IPR035919">
    <property type="entry name" value="EAL_sf"/>
</dbReference>
<reference evidence="3 4" key="2">
    <citation type="journal article" date="2013" name="PLoS ONE">
        <title>INDIGO - INtegrated Data Warehouse of MIcrobial GenOmes with Examples from the Red Sea Extremophiles.</title>
        <authorList>
            <person name="Alam I."/>
            <person name="Antunes A."/>
            <person name="Kamau A.A."/>
            <person name="Ba Alawi W."/>
            <person name="Kalkatawi M."/>
            <person name="Stingl U."/>
            <person name="Bajic V.B."/>
        </authorList>
    </citation>
    <scope>NUCLEOTIDE SEQUENCE [LARGE SCALE GENOMIC DNA]</scope>
    <source>
        <strain evidence="3 4">E1L3A</strain>
    </source>
</reference>
<evidence type="ECO:0000256" key="2">
    <source>
        <dbReference type="SAM" id="Phobius"/>
    </source>
</evidence>
<feature type="transmembrane region" description="Helical" evidence="2">
    <location>
        <begin position="164"/>
        <end position="186"/>
    </location>
</feature>
<feature type="compositionally biased region" description="Basic and acidic residues" evidence="1">
    <location>
        <begin position="229"/>
        <end position="242"/>
    </location>
</feature>
<feature type="region of interest" description="Disordered" evidence="1">
    <location>
        <begin position="188"/>
        <end position="373"/>
    </location>
</feature>
<evidence type="ECO:0000256" key="1">
    <source>
        <dbReference type="SAM" id="MobiDB-lite"/>
    </source>
</evidence>
<sequence>MFAAGDDAGTTPRYALFILAALCLVLVGYGGLKTIQLVSAARTQALAEAGDAITAATAGHIRQDRVPNRLIEATQSLVADPELGLNYVTVRNADHVTLVSRGRFSNRFGFLGAGTARSLRGWDYRLESAETVRTLDGPGNTSVVGHAQFGVGWFKVFGHAGVGLIIWLTTLLAGLVGLVGALVAGATQRQESSRNEAPVASAHVRRPSPATQEAPDSPRSPLSRFTRGRAKEAGGDEFEPIRPVRSSAAARESVSAPPGKAVAPDRPASASISQSQPASPSAVRTPPAASAPASQQKPATPSSEPAVVKAEPSTAAPQKPEPTQREALNPQHEPAAPGTAPETTPKPEAPARSPRPMPDAQATASERASTVVTPAQAELHAPRLDAEPHLGDATLDLRFYPIWRDVNREVLAGACAALAWRTPETRLVDADTLTRLAEQKGALRAFTQWIARRFSLLHSNWRTLEINTVPIVLPIPSAMLAFADAEAVWRDALRRTDRDPNDLILRLISARSRRVAHSSLPVRRALTLADHDKPVPADCDVACIDAAQIGPDIEAWFARIEQLKCPVLLGPVADPEPLARLINHNRVLWFSDDEKALYSPRAFARLLTRCSTHPI</sequence>
<keyword evidence="2" id="KW-0472">Membrane</keyword>
<keyword evidence="4" id="KW-1185">Reference proteome</keyword>
<evidence type="ECO:0000313" key="3">
    <source>
        <dbReference type="EMBL" id="ERJ18018.1"/>
    </source>
</evidence>
<feature type="transmembrane region" description="Helical" evidence="2">
    <location>
        <begin position="14"/>
        <end position="32"/>
    </location>
</feature>
<evidence type="ECO:0000313" key="4">
    <source>
        <dbReference type="Proteomes" id="UP000006242"/>
    </source>
</evidence>
<accession>U2FUI4</accession>
<feature type="compositionally biased region" description="Low complexity" evidence="1">
    <location>
        <begin position="243"/>
        <end position="258"/>
    </location>
</feature>
<dbReference type="EMBL" id="AFNV02000024">
    <property type="protein sequence ID" value="ERJ18018.1"/>
    <property type="molecule type" value="Genomic_DNA"/>
</dbReference>
<comment type="caution">
    <text evidence="3">The sequence shown here is derived from an EMBL/GenBank/DDBJ whole genome shotgun (WGS) entry which is preliminary data.</text>
</comment>
<dbReference type="AlphaFoldDB" id="U2FUI4"/>
<feature type="compositionally biased region" description="Low complexity" evidence="1">
    <location>
        <begin position="333"/>
        <end position="343"/>
    </location>
</feature>
<organism evidence="3 4">
    <name type="scientific">Salinisphaera shabanensis E1L3A</name>
    <dbReference type="NCBI Taxonomy" id="1033802"/>
    <lineage>
        <taxon>Bacteria</taxon>
        <taxon>Pseudomonadati</taxon>
        <taxon>Pseudomonadota</taxon>
        <taxon>Gammaproteobacteria</taxon>
        <taxon>Salinisphaerales</taxon>
        <taxon>Salinisphaeraceae</taxon>
        <taxon>Salinisphaera</taxon>
    </lineage>
</organism>
<name>U2FUI4_9GAMM</name>
<protein>
    <submittedName>
        <fullName evidence="3">Sensory box-GGDEF family protein</fullName>
    </submittedName>
</protein>